<dbReference type="AlphaFoldDB" id="A0A0A9CMA4"/>
<reference evidence="1" key="1">
    <citation type="submission" date="2014-09" db="EMBL/GenBank/DDBJ databases">
        <authorList>
            <person name="Magalhaes I.L.F."/>
            <person name="Oliveira U."/>
            <person name="Santos F.R."/>
            <person name="Vidigal T.H.D.A."/>
            <person name="Brescovit A.D."/>
            <person name="Santos A.J."/>
        </authorList>
    </citation>
    <scope>NUCLEOTIDE SEQUENCE</scope>
    <source>
        <tissue evidence="1">Shoot tissue taken approximately 20 cm above the soil surface</tissue>
    </source>
</reference>
<organism evidence="1">
    <name type="scientific">Arundo donax</name>
    <name type="common">Giant reed</name>
    <name type="synonym">Donax arundinaceus</name>
    <dbReference type="NCBI Taxonomy" id="35708"/>
    <lineage>
        <taxon>Eukaryota</taxon>
        <taxon>Viridiplantae</taxon>
        <taxon>Streptophyta</taxon>
        <taxon>Embryophyta</taxon>
        <taxon>Tracheophyta</taxon>
        <taxon>Spermatophyta</taxon>
        <taxon>Magnoliopsida</taxon>
        <taxon>Liliopsida</taxon>
        <taxon>Poales</taxon>
        <taxon>Poaceae</taxon>
        <taxon>PACMAD clade</taxon>
        <taxon>Arundinoideae</taxon>
        <taxon>Arundineae</taxon>
        <taxon>Arundo</taxon>
    </lineage>
</organism>
<name>A0A0A9CMA4_ARUDO</name>
<reference evidence="1" key="2">
    <citation type="journal article" date="2015" name="Data Brief">
        <title>Shoot transcriptome of the giant reed, Arundo donax.</title>
        <authorList>
            <person name="Barrero R.A."/>
            <person name="Guerrero F.D."/>
            <person name="Moolhuijzen P."/>
            <person name="Goolsby J.A."/>
            <person name="Tidwell J."/>
            <person name="Bellgard S.E."/>
            <person name="Bellgard M.I."/>
        </authorList>
    </citation>
    <scope>NUCLEOTIDE SEQUENCE</scope>
    <source>
        <tissue evidence="1">Shoot tissue taken approximately 20 cm above the soil surface</tissue>
    </source>
</reference>
<protein>
    <submittedName>
        <fullName evidence="1">Uncharacterized protein</fullName>
    </submittedName>
</protein>
<proteinExistence type="predicted"/>
<sequence length="39" mass="4612">MTSSLQLEVDSILDKEAFKKVLKFNITMSHTWNDMLLKR</sequence>
<accession>A0A0A9CMA4</accession>
<dbReference type="EMBL" id="GBRH01225288">
    <property type="protein sequence ID" value="JAD72607.1"/>
    <property type="molecule type" value="Transcribed_RNA"/>
</dbReference>
<evidence type="ECO:0000313" key="1">
    <source>
        <dbReference type="EMBL" id="JAD72607.1"/>
    </source>
</evidence>